<dbReference type="AlphaFoldDB" id="A0A0E9WBU8"/>
<accession>A0A0E9WBU8</accession>
<dbReference type="EMBL" id="GBXM01020816">
    <property type="protein sequence ID" value="JAH87761.1"/>
    <property type="molecule type" value="Transcribed_RNA"/>
</dbReference>
<organism evidence="1">
    <name type="scientific">Anguilla anguilla</name>
    <name type="common">European freshwater eel</name>
    <name type="synonym">Muraena anguilla</name>
    <dbReference type="NCBI Taxonomy" id="7936"/>
    <lineage>
        <taxon>Eukaryota</taxon>
        <taxon>Metazoa</taxon>
        <taxon>Chordata</taxon>
        <taxon>Craniata</taxon>
        <taxon>Vertebrata</taxon>
        <taxon>Euteleostomi</taxon>
        <taxon>Actinopterygii</taxon>
        <taxon>Neopterygii</taxon>
        <taxon>Teleostei</taxon>
        <taxon>Anguilliformes</taxon>
        <taxon>Anguillidae</taxon>
        <taxon>Anguilla</taxon>
    </lineage>
</organism>
<reference evidence="1" key="1">
    <citation type="submission" date="2014-11" db="EMBL/GenBank/DDBJ databases">
        <authorList>
            <person name="Amaro Gonzalez C."/>
        </authorList>
    </citation>
    <scope>NUCLEOTIDE SEQUENCE</scope>
</reference>
<protein>
    <submittedName>
        <fullName evidence="1">Uncharacterized protein</fullName>
    </submittedName>
</protein>
<name>A0A0E9WBU8_ANGAN</name>
<reference evidence="1" key="2">
    <citation type="journal article" date="2015" name="Fish Shellfish Immunol.">
        <title>Early steps in the European eel (Anguilla anguilla)-Vibrio vulnificus interaction in the gills: Role of the RtxA13 toxin.</title>
        <authorList>
            <person name="Callol A."/>
            <person name="Pajuelo D."/>
            <person name="Ebbesson L."/>
            <person name="Teles M."/>
            <person name="MacKenzie S."/>
            <person name="Amaro C."/>
        </authorList>
    </citation>
    <scope>NUCLEOTIDE SEQUENCE</scope>
</reference>
<sequence>MKLPPQKPAFLRALKSAAIRHLYFHKESFLVNLRHFAGNDMRQSFSLSASTLMGFSCARFIYPTSRPIFQVVLATLELHKTIPGACI</sequence>
<proteinExistence type="predicted"/>
<evidence type="ECO:0000313" key="1">
    <source>
        <dbReference type="EMBL" id="JAH87761.1"/>
    </source>
</evidence>